<evidence type="ECO:0000256" key="5">
    <source>
        <dbReference type="ARBA" id="ARBA00023015"/>
    </source>
</evidence>
<dbReference type="EMBL" id="BJWL01000003">
    <property type="protein sequence ID" value="GFY84920.1"/>
    <property type="molecule type" value="Genomic_DNA"/>
</dbReference>
<comment type="caution">
    <text evidence="9">The sequence shown here is derived from an EMBL/GenBank/DDBJ whole genome shotgun (WGS) entry which is preliminary data.</text>
</comment>
<keyword evidence="7" id="KW-0539">Nucleus</keyword>
<keyword evidence="4" id="KW-0678">Repressor</keyword>
<feature type="domain" description="Mediator complex subunit Med13 N-terminal" evidence="8">
    <location>
        <begin position="83"/>
        <end position="228"/>
    </location>
</feature>
<evidence type="ECO:0000256" key="6">
    <source>
        <dbReference type="ARBA" id="ARBA00023163"/>
    </source>
</evidence>
<dbReference type="OrthoDB" id="103819at2759"/>
<keyword evidence="10" id="KW-1185">Reference proteome</keyword>
<dbReference type="GO" id="GO:0016592">
    <property type="term" value="C:mediator complex"/>
    <property type="evidence" value="ECO:0007669"/>
    <property type="project" value="TreeGrafter"/>
</dbReference>
<evidence type="ECO:0000313" key="9">
    <source>
        <dbReference type="EMBL" id="GFY84920.1"/>
    </source>
</evidence>
<keyword evidence="6" id="KW-0804">Transcription</keyword>
<dbReference type="PANTHER" id="PTHR48249:SF3">
    <property type="entry name" value="MEDIATOR OF RNA POLYMERASE II TRANSCRIPTION SUBUNIT 13"/>
    <property type="match status" value="1"/>
</dbReference>
<dbReference type="InterPro" id="IPR051139">
    <property type="entry name" value="Mediator_complx_sub13"/>
</dbReference>
<evidence type="ECO:0000259" key="8">
    <source>
        <dbReference type="Pfam" id="PF11597"/>
    </source>
</evidence>
<evidence type="ECO:0000256" key="4">
    <source>
        <dbReference type="ARBA" id="ARBA00022491"/>
    </source>
</evidence>
<dbReference type="GO" id="GO:0045944">
    <property type="term" value="P:positive regulation of transcription by RNA polymerase II"/>
    <property type="evidence" value="ECO:0007669"/>
    <property type="project" value="TreeGrafter"/>
</dbReference>
<dbReference type="Proteomes" id="UP000585474">
    <property type="component" value="Unassembled WGS sequence"/>
</dbReference>
<comment type="similarity">
    <text evidence="2">Belongs to the Mediator complex subunit 13 family.</text>
</comment>
<evidence type="ECO:0000256" key="7">
    <source>
        <dbReference type="ARBA" id="ARBA00023242"/>
    </source>
</evidence>
<evidence type="ECO:0000256" key="2">
    <source>
        <dbReference type="ARBA" id="ARBA00009354"/>
    </source>
</evidence>
<evidence type="ECO:0000256" key="1">
    <source>
        <dbReference type="ARBA" id="ARBA00004123"/>
    </source>
</evidence>
<dbReference type="AlphaFoldDB" id="A0A7J0EEX4"/>
<comment type="subcellular location">
    <subcellularLocation>
        <location evidence="1">Nucleus</location>
    </subcellularLocation>
</comment>
<organism evidence="9 10">
    <name type="scientific">Actinidia rufa</name>
    <dbReference type="NCBI Taxonomy" id="165716"/>
    <lineage>
        <taxon>Eukaryota</taxon>
        <taxon>Viridiplantae</taxon>
        <taxon>Streptophyta</taxon>
        <taxon>Embryophyta</taxon>
        <taxon>Tracheophyta</taxon>
        <taxon>Spermatophyta</taxon>
        <taxon>Magnoliopsida</taxon>
        <taxon>eudicotyledons</taxon>
        <taxon>Gunneridae</taxon>
        <taxon>Pentapetalae</taxon>
        <taxon>asterids</taxon>
        <taxon>Ericales</taxon>
        <taxon>Actinidiaceae</taxon>
        <taxon>Actinidia</taxon>
    </lineage>
</organism>
<evidence type="ECO:0000256" key="3">
    <source>
        <dbReference type="ARBA" id="ARBA00019618"/>
    </source>
</evidence>
<dbReference type="PANTHER" id="PTHR48249">
    <property type="entry name" value="MEDIATOR OF RNA POLYMERASE II TRANSCRIPTION SUBUNIT 13"/>
    <property type="match status" value="1"/>
</dbReference>
<proteinExistence type="inferred from homology"/>
<reference evidence="9 10" key="1">
    <citation type="submission" date="2019-07" db="EMBL/GenBank/DDBJ databases">
        <title>De Novo Assembly of kiwifruit Actinidia rufa.</title>
        <authorList>
            <person name="Sugita-Konishi S."/>
            <person name="Sato K."/>
            <person name="Mori E."/>
            <person name="Abe Y."/>
            <person name="Kisaki G."/>
            <person name="Hamano K."/>
            <person name="Suezawa K."/>
            <person name="Otani M."/>
            <person name="Fukuda T."/>
            <person name="Manabe T."/>
            <person name="Gomi K."/>
            <person name="Tabuchi M."/>
            <person name="Akimitsu K."/>
            <person name="Kataoka I."/>
        </authorList>
    </citation>
    <scope>NUCLEOTIDE SEQUENCE [LARGE SCALE GENOMIC DNA]</scope>
    <source>
        <strain evidence="10">cv. Fuchu</strain>
    </source>
</reference>
<dbReference type="GO" id="GO:0003713">
    <property type="term" value="F:transcription coactivator activity"/>
    <property type="evidence" value="ECO:0007669"/>
    <property type="project" value="TreeGrafter"/>
</dbReference>
<dbReference type="InterPro" id="IPR021643">
    <property type="entry name" value="Mediator_Med13_N"/>
</dbReference>
<name>A0A7J0EEX4_9ERIC</name>
<evidence type="ECO:0000313" key="10">
    <source>
        <dbReference type="Proteomes" id="UP000585474"/>
    </source>
</evidence>
<gene>
    <name evidence="9" type="ORF">Acr_03g0016940</name>
</gene>
<dbReference type="Pfam" id="PF11597">
    <property type="entry name" value="Med13_N"/>
    <property type="match status" value="1"/>
</dbReference>
<sequence length="367" mass="40896">MSMMWYQDDWLKTSASSLQLWEKAPLEPYALQKHMTYCVVCPDIDPLTTAAADFFQQLDTVALYANTGHPVFCYGDMLEVFNGGLHQISWFQFLPHESDVNPLHDKSTKLEQKDAATLLVLSSHLQLQKEGFLSTWTNSFVGPWDPSQGLHNPDEKIKLWLFLPGRYSSVIESAQVAVSRLRVLASGIWLAPGDSEEVAVALSQALRNRIERSLTGLSYMRFGDVFSKYHPFSQSEELFRVIKGDRRIEAQKPVEPQGARQGKDGTCVPRASFWRGQPVVEFIFAATEEAIFVHVLISAKHLWALSTRDMEKILNRSSNHSGDGLPGCCPMLILPVSGAGKLGVGECITFSFICMKLAALELGPIAC</sequence>
<accession>A0A7J0EEX4</accession>
<protein>
    <recommendedName>
        <fullName evidence="3">Mediator of RNA polymerase II transcription subunit 13</fullName>
    </recommendedName>
</protein>
<keyword evidence="5" id="KW-0805">Transcription regulation</keyword>